<accession>A0A5M3WN27</accession>
<organism evidence="2 3">
    <name type="scientific">Acrocarpospora macrocephala</name>
    <dbReference type="NCBI Taxonomy" id="150177"/>
    <lineage>
        <taxon>Bacteria</taxon>
        <taxon>Bacillati</taxon>
        <taxon>Actinomycetota</taxon>
        <taxon>Actinomycetes</taxon>
        <taxon>Streptosporangiales</taxon>
        <taxon>Streptosporangiaceae</taxon>
        <taxon>Acrocarpospora</taxon>
    </lineage>
</organism>
<evidence type="ECO:0000313" key="2">
    <source>
        <dbReference type="EMBL" id="GES10304.1"/>
    </source>
</evidence>
<dbReference type="InterPro" id="IPR032710">
    <property type="entry name" value="NTF2-like_dom_sf"/>
</dbReference>
<name>A0A5M3WN27_9ACTN</name>
<evidence type="ECO:0000313" key="3">
    <source>
        <dbReference type="Proteomes" id="UP000331127"/>
    </source>
</evidence>
<protein>
    <recommendedName>
        <fullName evidence="1">SnoaL-like domain-containing protein</fullName>
    </recommendedName>
</protein>
<dbReference type="InterPro" id="IPR037401">
    <property type="entry name" value="SnoaL-like"/>
</dbReference>
<dbReference type="Pfam" id="PF13577">
    <property type="entry name" value="SnoaL_4"/>
    <property type="match status" value="1"/>
</dbReference>
<dbReference type="Proteomes" id="UP000331127">
    <property type="component" value="Unassembled WGS sequence"/>
</dbReference>
<dbReference type="AlphaFoldDB" id="A0A5M3WN27"/>
<proteinExistence type="predicted"/>
<dbReference type="Gene3D" id="3.10.450.50">
    <property type="match status" value="1"/>
</dbReference>
<gene>
    <name evidence="2" type="ORF">Amac_039010</name>
</gene>
<feature type="domain" description="SnoaL-like" evidence="1">
    <location>
        <begin position="5"/>
        <end position="127"/>
    </location>
</feature>
<evidence type="ECO:0000259" key="1">
    <source>
        <dbReference type="Pfam" id="PF13577"/>
    </source>
</evidence>
<sequence length="155" mass="17271">MNDWREAADRQAVTEVLLAYCDLVDRAEVDELASIFTEGASFDYGNGAVFTGRESLRALFADRLGRYRATNHHLSNIRVELSGDAASAVSYVYAWHESAANGEQLHIWGRYVDTLARSGAGWLLDTRQVRVAGAATHPASPLPERFERYPRRDLG</sequence>
<dbReference type="EMBL" id="BLAE01000021">
    <property type="protein sequence ID" value="GES10304.1"/>
    <property type="molecule type" value="Genomic_DNA"/>
</dbReference>
<dbReference type="RefSeq" id="WP_155355754.1">
    <property type="nucleotide sequence ID" value="NZ_BAAAHL010000014.1"/>
</dbReference>
<reference evidence="2 3" key="1">
    <citation type="submission" date="2019-10" db="EMBL/GenBank/DDBJ databases">
        <title>Whole genome shotgun sequence of Acrocarpospora macrocephala NBRC 16266.</title>
        <authorList>
            <person name="Ichikawa N."/>
            <person name="Kimura A."/>
            <person name="Kitahashi Y."/>
            <person name="Komaki H."/>
            <person name="Oguchi A."/>
        </authorList>
    </citation>
    <scope>NUCLEOTIDE SEQUENCE [LARGE SCALE GENOMIC DNA]</scope>
    <source>
        <strain evidence="2 3">NBRC 16266</strain>
    </source>
</reference>
<dbReference type="CDD" id="cd00531">
    <property type="entry name" value="NTF2_like"/>
    <property type="match status" value="1"/>
</dbReference>
<dbReference type="SUPFAM" id="SSF54427">
    <property type="entry name" value="NTF2-like"/>
    <property type="match status" value="1"/>
</dbReference>
<dbReference type="OrthoDB" id="7605094at2"/>
<comment type="caution">
    <text evidence="2">The sequence shown here is derived from an EMBL/GenBank/DDBJ whole genome shotgun (WGS) entry which is preliminary data.</text>
</comment>
<keyword evidence="3" id="KW-1185">Reference proteome</keyword>